<dbReference type="EMBL" id="JAPDFL010000001">
    <property type="protein sequence ID" value="MCW1931615.1"/>
    <property type="molecule type" value="Genomic_DNA"/>
</dbReference>
<dbReference type="Gene3D" id="1.10.10.10">
    <property type="entry name" value="Winged helix-like DNA-binding domain superfamily/Winged helix DNA-binding domain"/>
    <property type="match status" value="1"/>
</dbReference>
<dbReference type="InterPro" id="IPR036390">
    <property type="entry name" value="WH_DNA-bd_sf"/>
</dbReference>
<evidence type="ECO:0000259" key="1">
    <source>
        <dbReference type="Pfam" id="PF08279"/>
    </source>
</evidence>
<keyword evidence="4" id="KW-1185">Reference proteome</keyword>
<dbReference type="InterPro" id="IPR051534">
    <property type="entry name" value="CBASS_pafABC_assoc_protein"/>
</dbReference>
<dbReference type="Pfam" id="PF08279">
    <property type="entry name" value="HTH_11"/>
    <property type="match status" value="1"/>
</dbReference>
<dbReference type="Proteomes" id="UP001208938">
    <property type="component" value="Unassembled WGS sequence"/>
</dbReference>
<sequence length="227" mass="25760">MRRADRLIKIVHFLRGRRRAVTARQIADEFEICTRTVYRDIQDLIGSGAPISGEAGVGYLIDKQYYLPPVTFDADELEALGLGISMVRHWTDQRLADKAESAFAKIQAVLPAILQGELEQITTYSIPDQPALPWTISFSDLRESIRAQRKIDIRYTDEAGHETSRTLRPLALIFCSPVWLLAAWCEQRGAFRNFRLDRMQSLTVSATRFAHESDKNLTAYKAQDGVC</sequence>
<protein>
    <submittedName>
        <fullName evidence="3">YafY family transcriptional regulator</fullName>
    </submittedName>
</protein>
<dbReference type="InterPro" id="IPR013196">
    <property type="entry name" value="HTH_11"/>
</dbReference>
<evidence type="ECO:0000313" key="4">
    <source>
        <dbReference type="Proteomes" id="UP001208938"/>
    </source>
</evidence>
<gene>
    <name evidence="3" type="ORF">OKW52_04890</name>
</gene>
<dbReference type="PANTHER" id="PTHR34580">
    <property type="match status" value="1"/>
</dbReference>
<accession>A0ABT3GVR5</accession>
<feature type="domain" description="WYL" evidence="2">
    <location>
        <begin position="138"/>
        <end position="204"/>
    </location>
</feature>
<evidence type="ECO:0000259" key="2">
    <source>
        <dbReference type="Pfam" id="PF13280"/>
    </source>
</evidence>
<organism evidence="3 4">
    <name type="scientific">Pararhodobacter zhoushanensis</name>
    <dbReference type="NCBI Taxonomy" id="2479545"/>
    <lineage>
        <taxon>Bacteria</taxon>
        <taxon>Pseudomonadati</taxon>
        <taxon>Pseudomonadota</taxon>
        <taxon>Alphaproteobacteria</taxon>
        <taxon>Rhodobacterales</taxon>
        <taxon>Paracoccaceae</taxon>
        <taxon>Pararhodobacter</taxon>
    </lineage>
</organism>
<dbReference type="InterPro" id="IPR036388">
    <property type="entry name" value="WH-like_DNA-bd_sf"/>
</dbReference>
<reference evidence="3 4" key="1">
    <citation type="submission" date="2022-10" db="EMBL/GenBank/DDBJ databases">
        <title>Pararhodobacter sp. nov., isolated from marine algae.</title>
        <authorList>
            <person name="Choi B.J."/>
            <person name="Kim J.M."/>
            <person name="Lee J.K."/>
            <person name="Choi D.G."/>
            <person name="Jeon C.O."/>
        </authorList>
    </citation>
    <scope>NUCLEOTIDE SEQUENCE [LARGE SCALE GENOMIC DNA]</scope>
    <source>
        <strain evidence="3 4">ZQ420</strain>
    </source>
</reference>
<dbReference type="PANTHER" id="PTHR34580:SF3">
    <property type="entry name" value="PROTEIN PAFB"/>
    <property type="match status" value="1"/>
</dbReference>
<feature type="domain" description="Helix-turn-helix type 11" evidence="1">
    <location>
        <begin position="6"/>
        <end position="59"/>
    </location>
</feature>
<comment type="caution">
    <text evidence="3">The sequence shown here is derived from an EMBL/GenBank/DDBJ whole genome shotgun (WGS) entry which is preliminary data.</text>
</comment>
<evidence type="ECO:0000313" key="3">
    <source>
        <dbReference type="EMBL" id="MCW1931615.1"/>
    </source>
</evidence>
<dbReference type="RefSeq" id="WP_264504717.1">
    <property type="nucleotide sequence ID" value="NZ_JAPDFL010000001.1"/>
</dbReference>
<dbReference type="Pfam" id="PF13280">
    <property type="entry name" value="WYL"/>
    <property type="match status" value="1"/>
</dbReference>
<dbReference type="InterPro" id="IPR026881">
    <property type="entry name" value="WYL_dom"/>
</dbReference>
<dbReference type="SUPFAM" id="SSF46785">
    <property type="entry name" value="Winged helix' DNA-binding domain"/>
    <property type="match status" value="1"/>
</dbReference>
<dbReference type="PROSITE" id="PS52050">
    <property type="entry name" value="WYL"/>
    <property type="match status" value="1"/>
</dbReference>
<proteinExistence type="predicted"/>
<name>A0ABT3GVR5_9RHOB</name>